<keyword evidence="1" id="KW-0812">Transmembrane</keyword>
<evidence type="ECO:0000313" key="2">
    <source>
        <dbReference type="EMBL" id="KJF42179.1"/>
    </source>
</evidence>
<keyword evidence="1" id="KW-0472">Membrane</keyword>
<organism evidence="2 3">
    <name type="scientific">Draconibacterium sediminis</name>
    <dbReference type="NCBI Taxonomy" id="1544798"/>
    <lineage>
        <taxon>Bacteria</taxon>
        <taxon>Pseudomonadati</taxon>
        <taxon>Bacteroidota</taxon>
        <taxon>Bacteroidia</taxon>
        <taxon>Marinilabiliales</taxon>
        <taxon>Prolixibacteraceae</taxon>
        <taxon>Draconibacterium</taxon>
    </lineage>
</organism>
<dbReference type="AlphaFoldDB" id="A0A0D8J5X1"/>
<proteinExistence type="predicted"/>
<gene>
    <name evidence="2" type="ORF">LH29_20465</name>
</gene>
<protein>
    <submittedName>
        <fullName evidence="2">Uncharacterized protein</fullName>
    </submittedName>
</protein>
<evidence type="ECO:0000256" key="1">
    <source>
        <dbReference type="SAM" id="Phobius"/>
    </source>
</evidence>
<reference evidence="2 3" key="1">
    <citation type="submission" date="2014-09" db="EMBL/GenBank/DDBJ databases">
        <title>Draft Genome Sequence of Draconibacterium sp. JN14CK-3.</title>
        <authorList>
            <person name="Dong C."/>
            <person name="Lai Q."/>
            <person name="Shao Z."/>
        </authorList>
    </citation>
    <scope>NUCLEOTIDE SEQUENCE [LARGE SCALE GENOMIC DNA]</scope>
    <source>
        <strain evidence="2 3">JN14CK-3</strain>
    </source>
</reference>
<keyword evidence="3" id="KW-1185">Reference proteome</keyword>
<dbReference type="STRING" id="1544798.LH29_20465"/>
<feature type="transmembrane region" description="Helical" evidence="1">
    <location>
        <begin position="12"/>
        <end position="31"/>
    </location>
</feature>
<accession>A0A0D8J5X1</accession>
<dbReference type="Proteomes" id="UP000032544">
    <property type="component" value="Unassembled WGS sequence"/>
</dbReference>
<keyword evidence="1" id="KW-1133">Transmembrane helix</keyword>
<sequence length="60" mass="6325">MKQTECRNDNSSSWIIGGTTMLGLGVGFFVLHTSAKAFVGCIMVGIGIGLVISSLINKNH</sequence>
<dbReference type="EMBL" id="JRHC01000006">
    <property type="protein sequence ID" value="KJF42179.1"/>
    <property type="molecule type" value="Genomic_DNA"/>
</dbReference>
<evidence type="ECO:0000313" key="3">
    <source>
        <dbReference type="Proteomes" id="UP000032544"/>
    </source>
</evidence>
<feature type="transmembrane region" description="Helical" evidence="1">
    <location>
        <begin position="37"/>
        <end position="56"/>
    </location>
</feature>
<name>A0A0D8J5X1_9BACT</name>
<comment type="caution">
    <text evidence="2">The sequence shown here is derived from an EMBL/GenBank/DDBJ whole genome shotgun (WGS) entry which is preliminary data.</text>
</comment>